<feature type="compositionally biased region" description="Polar residues" evidence="1">
    <location>
        <begin position="26"/>
        <end position="38"/>
    </location>
</feature>
<keyword evidence="2" id="KW-1133">Transmembrane helix</keyword>
<dbReference type="InterPro" id="IPR040202">
    <property type="entry name" value="Brl1/Brr6"/>
</dbReference>
<dbReference type="GO" id="GO:0006998">
    <property type="term" value="P:nuclear envelope organization"/>
    <property type="evidence" value="ECO:0007669"/>
    <property type="project" value="InterPro"/>
</dbReference>
<keyword evidence="2" id="KW-0812">Transmembrane</keyword>
<feature type="compositionally biased region" description="Polar residues" evidence="1">
    <location>
        <begin position="48"/>
        <end position="59"/>
    </location>
</feature>
<keyword evidence="5" id="KW-1185">Reference proteome</keyword>
<dbReference type="GO" id="GO:0055088">
    <property type="term" value="P:lipid homeostasis"/>
    <property type="evidence" value="ECO:0007669"/>
    <property type="project" value="InterPro"/>
</dbReference>
<name>A0A1E4T2C8_9ASCO</name>
<organism evidence="4 5">
    <name type="scientific">[Candida] arabinofermentans NRRL YB-2248</name>
    <dbReference type="NCBI Taxonomy" id="983967"/>
    <lineage>
        <taxon>Eukaryota</taxon>
        <taxon>Fungi</taxon>
        <taxon>Dikarya</taxon>
        <taxon>Ascomycota</taxon>
        <taxon>Saccharomycotina</taxon>
        <taxon>Pichiomycetes</taxon>
        <taxon>Pichiales</taxon>
        <taxon>Pichiaceae</taxon>
        <taxon>Ogataea</taxon>
        <taxon>Ogataea/Candida clade</taxon>
    </lineage>
</organism>
<dbReference type="PANTHER" id="PTHR28136">
    <property type="entry name" value="NUCLEUS EXPORT PROTEIN BRR6"/>
    <property type="match status" value="1"/>
</dbReference>
<evidence type="ECO:0000259" key="3">
    <source>
        <dbReference type="SMART" id="SM01042"/>
    </source>
</evidence>
<feature type="compositionally biased region" description="Polar residues" evidence="1">
    <location>
        <begin position="122"/>
        <end position="133"/>
    </location>
</feature>
<proteinExistence type="predicted"/>
<dbReference type="OrthoDB" id="5961at2759"/>
<dbReference type="PANTHER" id="PTHR28136:SF1">
    <property type="entry name" value="NUCLEUS EXPORT PROTEIN BRL1"/>
    <property type="match status" value="1"/>
</dbReference>
<dbReference type="Proteomes" id="UP000094801">
    <property type="component" value="Unassembled WGS sequence"/>
</dbReference>
<gene>
    <name evidence="4" type="ORF">CANARDRAFT_184468</name>
</gene>
<reference evidence="5" key="1">
    <citation type="submission" date="2016-04" db="EMBL/GenBank/DDBJ databases">
        <title>Comparative genomics of biotechnologically important yeasts.</title>
        <authorList>
            <consortium name="DOE Joint Genome Institute"/>
            <person name="Riley R."/>
            <person name="Haridas S."/>
            <person name="Wolfe K.H."/>
            <person name="Lopes M.R."/>
            <person name="Hittinger C.T."/>
            <person name="Goker M."/>
            <person name="Salamov A."/>
            <person name="Wisecaver J."/>
            <person name="Long T.M."/>
            <person name="Aerts A.L."/>
            <person name="Barry K."/>
            <person name="Choi C."/>
            <person name="Clum A."/>
            <person name="Coughlan A.Y."/>
            <person name="Deshpande S."/>
            <person name="Douglass A.P."/>
            <person name="Hanson S.J."/>
            <person name="Klenk H.-P."/>
            <person name="Labutti K."/>
            <person name="Lapidus A."/>
            <person name="Lindquist E."/>
            <person name="Lipzen A."/>
            <person name="Meier-Kolthoff J.P."/>
            <person name="Ohm R.A."/>
            <person name="Otillar R.P."/>
            <person name="Pangilinan J."/>
            <person name="Peng Y."/>
            <person name="Rokas A."/>
            <person name="Rosa C.A."/>
            <person name="Scheuner C."/>
            <person name="Sibirny A.A."/>
            <person name="Slot J.C."/>
            <person name="Stielow J.B."/>
            <person name="Sun H."/>
            <person name="Kurtzman C.P."/>
            <person name="Blackwell M."/>
            <person name="Grigoriev I.V."/>
            <person name="Jeffries T.W."/>
        </authorList>
    </citation>
    <scope>NUCLEOTIDE SEQUENCE [LARGE SCALE GENOMIC DNA]</scope>
    <source>
        <strain evidence="5">NRRL YB-2248</strain>
    </source>
</reference>
<dbReference type="Pfam" id="PF10104">
    <property type="entry name" value="Brr6_like_C_C"/>
    <property type="match status" value="1"/>
</dbReference>
<evidence type="ECO:0000256" key="1">
    <source>
        <dbReference type="SAM" id="MobiDB-lite"/>
    </source>
</evidence>
<feature type="transmembrane region" description="Helical" evidence="2">
    <location>
        <begin position="282"/>
        <end position="300"/>
    </location>
</feature>
<dbReference type="SMART" id="SM01042">
    <property type="entry name" value="Brr6_like_C_C"/>
    <property type="match status" value="1"/>
</dbReference>
<feature type="region of interest" description="Disordered" evidence="1">
    <location>
        <begin position="106"/>
        <end position="147"/>
    </location>
</feature>
<evidence type="ECO:0000313" key="4">
    <source>
        <dbReference type="EMBL" id="ODV85881.1"/>
    </source>
</evidence>
<dbReference type="GO" id="GO:0031965">
    <property type="term" value="C:nuclear membrane"/>
    <property type="evidence" value="ECO:0007669"/>
    <property type="project" value="InterPro"/>
</dbReference>
<feature type="non-terminal residue" evidence="4">
    <location>
        <position position="1"/>
    </location>
</feature>
<evidence type="ECO:0000256" key="2">
    <source>
        <dbReference type="SAM" id="Phobius"/>
    </source>
</evidence>
<keyword evidence="2" id="KW-0472">Membrane</keyword>
<dbReference type="AlphaFoldDB" id="A0A1E4T2C8"/>
<feature type="non-terminal residue" evidence="4">
    <location>
        <position position="417"/>
    </location>
</feature>
<dbReference type="EMBL" id="KV453851">
    <property type="protein sequence ID" value="ODV85881.1"/>
    <property type="molecule type" value="Genomic_DNA"/>
</dbReference>
<feature type="domain" description="Brl1/Brr6" evidence="3">
    <location>
        <begin position="171"/>
        <end position="304"/>
    </location>
</feature>
<evidence type="ECO:0000313" key="5">
    <source>
        <dbReference type="Proteomes" id="UP000094801"/>
    </source>
</evidence>
<dbReference type="STRING" id="983967.A0A1E4T2C8"/>
<protein>
    <recommendedName>
        <fullName evidence="3">Brl1/Brr6 domain-containing protein</fullName>
    </recommendedName>
</protein>
<feature type="transmembrane region" description="Helical" evidence="2">
    <location>
        <begin position="173"/>
        <end position="198"/>
    </location>
</feature>
<sequence>HNQQEITETLRKAKQGQTLSPEKMNNGYNYLSLKSQPTKSDDNDKENSMSTPLTENSLFSTKKGVSESFVNSQPGLKMSTTSNGQLNAVKGAYNVFDKKINGKLTSRSPSDLLRRKRRRSETTSPNKNTQSNELIKEDIPNDDTVTEKQPTSSIYKFVNELLMNPQSVNNLTFIVQILINAVLFLILLTGVLFSFMAVKRDADRKIQGYSNAVQQEINSCQRDYIRNNCLPELRVPALEASCTEWENCMNKDPESVITTVAYFEILADCLNAFFHKLSFRTLFGMISLVVSSFIIPNVLFNKFRSSKTTTTNNYYNFTNESPNSPTHTTNQSTFILASESPIRSPKRMLDSTIYFTPPNPSTSPTKDPYMITASKDSMSSGTSGIGSSVRFNPNVSYRSVYEFEASPLGRFSKMEKY</sequence>
<dbReference type="InterPro" id="IPR018767">
    <property type="entry name" value="Brl1/Brr6_dom"/>
</dbReference>
<accession>A0A1E4T2C8</accession>
<feature type="region of interest" description="Disordered" evidence="1">
    <location>
        <begin position="1"/>
        <end position="59"/>
    </location>
</feature>